<dbReference type="Proteomes" id="UP000182584">
    <property type="component" value="Unassembled WGS sequence"/>
</dbReference>
<feature type="transmembrane region" description="Helical" evidence="7">
    <location>
        <begin position="282"/>
        <end position="299"/>
    </location>
</feature>
<feature type="transmembrane region" description="Helical" evidence="7">
    <location>
        <begin position="131"/>
        <end position="150"/>
    </location>
</feature>
<gene>
    <name evidence="9" type="ORF">SAMN04487884_12277</name>
</gene>
<evidence type="ECO:0000256" key="6">
    <source>
        <dbReference type="ARBA" id="ARBA00023136"/>
    </source>
</evidence>
<organism evidence="9 10">
    <name type="scientific">Butyrivibrio fibrisolvens</name>
    <dbReference type="NCBI Taxonomy" id="831"/>
    <lineage>
        <taxon>Bacteria</taxon>
        <taxon>Bacillati</taxon>
        <taxon>Bacillota</taxon>
        <taxon>Clostridia</taxon>
        <taxon>Lachnospirales</taxon>
        <taxon>Lachnospiraceae</taxon>
        <taxon>Butyrivibrio</taxon>
    </lineage>
</organism>
<name>A0A1H9VCA1_BUTFI</name>
<feature type="transmembrane region" description="Helical" evidence="7">
    <location>
        <begin position="100"/>
        <end position="119"/>
    </location>
</feature>
<evidence type="ECO:0000256" key="2">
    <source>
        <dbReference type="ARBA" id="ARBA00022448"/>
    </source>
</evidence>
<dbReference type="PANTHER" id="PTHR43744">
    <property type="entry name" value="ABC TRANSPORTER PERMEASE PROTEIN MG189-RELATED-RELATED"/>
    <property type="match status" value="1"/>
</dbReference>
<comment type="similarity">
    <text evidence="7">Belongs to the binding-protein-dependent transport system permease family.</text>
</comment>
<evidence type="ECO:0000313" key="9">
    <source>
        <dbReference type="EMBL" id="SES19430.1"/>
    </source>
</evidence>
<feature type="transmembrane region" description="Helical" evidence="7">
    <location>
        <begin position="206"/>
        <end position="227"/>
    </location>
</feature>
<feature type="transmembrane region" description="Helical" evidence="7">
    <location>
        <begin position="156"/>
        <end position="177"/>
    </location>
</feature>
<feature type="domain" description="ABC transmembrane type-1" evidence="8">
    <location>
        <begin position="96"/>
        <end position="295"/>
    </location>
</feature>
<evidence type="ECO:0000256" key="5">
    <source>
        <dbReference type="ARBA" id="ARBA00022989"/>
    </source>
</evidence>
<dbReference type="EMBL" id="FOGJ01000022">
    <property type="protein sequence ID" value="SES19430.1"/>
    <property type="molecule type" value="Genomic_DNA"/>
</dbReference>
<dbReference type="Pfam" id="PF00528">
    <property type="entry name" value="BPD_transp_1"/>
    <property type="match status" value="1"/>
</dbReference>
<evidence type="ECO:0000256" key="4">
    <source>
        <dbReference type="ARBA" id="ARBA00022692"/>
    </source>
</evidence>
<accession>A0A1H9VCA1</accession>
<evidence type="ECO:0000256" key="1">
    <source>
        <dbReference type="ARBA" id="ARBA00004651"/>
    </source>
</evidence>
<dbReference type="PROSITE" id="PS50928">
    <property type="entry name" value="ABC_TM1"/>
    <property type="match status" value="1"/>
</dbReference>
<dbReference type="Gene3D" id="1.10.3720.10">
    <property type="entry name" value="MetI-like"/>
    <property type="match status" value="1"/>
</dbReference>
<dbReference type="InterPro" id="IPR035906">
    <property type="entry name" value="MetI-like_sf"/>
</dbReference>
<keyword evidence="6 7" id="KW-0472">Membrane</keyword>
<evidence type="ECO:0000256" key="3">
    <source>
        <dbReference type="ARBA" id="ARBA00022475"/>
    </source>
</evidence>
<dbReference type="RefSeq" id="WP_022757905.1">
    <property type="nucleotide sequence ID" value="NZ_CP146963.1"/>
</dbReference>
<feature type="transmembrane region" description="Helical" evidence="7">
    <location>
        <begin position="32"/>
        <end position="60"/>
    </location>
</feature>
<keyword evidence="5 7" id="KW-1133">Transmembrane helix</keyword>
<dbReference type="GeneID" id="89508917"/>
<dbReference type="InterPro" id="IPR000515">
    <property type="entry name" value="MetI-like"/>
</dbReference>
<keyword evidence="4 7" id="KW-0812">Transmembrane</keyword>
<dbReference type="GO" id="GO:0005886">
    <property type="term" value="C:plasma membrane"/>
    <property type="evidence" value="ECO:0007669"/>
    <property type="project" value="UniProtKB-SubCell"/>
</dbReference>
<keyword evidence="3" id="KW-1003">Cell membrane</keyword>
<dbReference type="GO" id="GO:0055085">
    <property type="term" value="P:transmembrane transport"/>
    <property type="evidence" value="ECO:0007669"/>
    <property type="project" value="InterPro"/>
</dbReference>
<proteinExistence type="inferred from homology"/>
<evidence type="ECO:0000313" key="10">
    <source>
        <dbReference type="Proteomes" id="UP000182584"/>
    </source>
</evidence>
<keyword evidence="2 7" id="KW-0813">Transport</keyword>
<dbReference type="AlphaFoldDB" id="A0A1H9VCA1"/>
<protein>
    <submittedName>
        <fullName evidence="9">Carbohydrate ABC transporter membrane protein 2, CUT1 family</fullName>
    </submittedName>
</protein>
<evidence type="ECO:0000256" key="7">
    <source>
        <dbReference type="RuleBase" id="RU363032"/>
    </source>
</evidence>
<dbReference type="eggNOG" id="COG0395">
    <property type="taxonomic scope" value="Bacteria"/>
</dbReference>
<dbReference type="PANTHER" id="PTHR43744:SF9">
    <property type="entry name" value="POLYGALACTURONAN_RHAMNOGALACTURONAN TRANSPORT SYSTEM PERMEASE PROTEIN YTCP"/>
    <property type="match status" value="1"/>
</dbReference>
<comment type="subcellular location">
    <subcellularLocation>
        <location evidence="1 7">Cell membrane</location>
        <topology evidence="1 7">Multi-pass membrane protein</topology>
    </subcellularLocation>
</comment>
<sequence>MDNSISNTSALNKEKALIKRRSIKKLSLGDRVFYFINTLFLTLLALIILYPVYFIIIASISDPDAVLGGQVYLYPVKITLDGFEKILHRNDIWTGYLNTIWYTVITVVLSLAVTIPAGWALSRKKLPGRKFWMVFFIIPMFFGGGLIPFYNVMSSLHLINSQWAIILPAILSVWNLFMTKTFFESSIPEGLLEAARIDGAGKFRTFYSIVLPLAKPIIAVMALYYAVGQWNSYFNAMIFLQDETKYPLQLVLKEILIASESTVGGSGETILQQYRLANQLKYVSVIVSSIPVLCLYPFVQKYFAQGVMLGSLKD</sequence>
<dbReference type="SUPFAM" id="SSF161098">
    <property type="entry name" value="MetI-like"/>
    <property type="match status" value="1"/>
</dbReference>
<dbReference type="CDD" id="cd06261">
    <property type="entry name" value="TM_PBP2"/>
    <property type="match status" value="1"/>
</dbReference>
<dbReference type="OrthoDB" id="157184at2"/>
<reference evidence="9 10" key="1">
    <citation type="submission" date="2016-10" db="EMBL/GenBank/DDBJ databases">
        <authorList>
            <person name="de Groot N.N."/>
        </authorList>
    </citation>
    <scope>NUCLEOTIDE SEQUENCE [LARGE SCALE GENOMIC DNA]</scope>
    <source>
        <strain evidence="9 10">AR40</strain>
    </source>
</reference>
<evidence type="ECO:0000259" key="8">
    <source>
        <dbReference type="PROSITE" id="PS50928"/>
    </source>
</evidence>